<reference evidence="2" key="1">
    <citation type="submission" date="2021-03" db="EMBL/GenBank/DDBJ databases">
        <authorList>
            <person name="Bekaert M."/>
        </authorList>
    </citation>
    <scope>NUCLEOTIDE SEQUENCE</scope>
</reference>
<dbReference type="GO" id="GO:0006357">
    <property type="term" value="P:regulation of transcription by RNA polymerase II"/>
    <property type="evidence" value="ECO:0007669"/>
    <property type="project" value="TreeGrafter"/>
</dbReference>
<protein>
    <recommendedName>
        <fullName evidence="1">DUF7869 domain-containing protein</fullName>
    </recommendedName>
</protein>
<organism evidence="2 3">
    <name type="scientific">Mytilus edulis</name>
    <name type="common">Blue mussel</name>
    <dbReference type="NCBI Taxonomy" id="6550"/>
    <lineage>
        <taxon>Eukaryota</taxon>
        <taxon>Metazoa</taxon>
        <taxon>Spiralia</taxon>
        <taxon>Lophotrochozoa</taxon>
        <taxon>Mollusca</taxon>
        <taxon>Bivalvia</taxon>
        <taxon>Autobranchia</taxon>
        <taxon>Pteriomorphia</taxon>
        <taxon>Mytilida</taxon>
        <taxon>Mytiloidea</taxon>
        <taxon>Mytilidae</taxon>
        <taxon>Mytilinae</taxon>
        <taxon>Mytilus</taxon>
    </lineage>
</organism>
<evidence type="ECO:0000259" key="1">
    <source>
        <dbReference type="Pfam" id="PF25273"/>
    </source>
</evidence>
<dbReference type="OrthoDB" id="10067281at2759"/>
<dbReference type="EMBL" id="CAJPWZ010001492">
    <property type="protein sequence ID" value="CAG2216812.1"/>
    <property type="molecule type" value="Genomic_DNA"/>
</dbReference>
<dbReference type="SUPFAM" id="SSF82199">
    <property type="entry name" value="SET domain"/>
    <property type="match status" value="1"/>
</dbReference>
<evidence type="ECO:0000313" key="3">
    <source>
        <dbReference type="Proteomes" id="UP000683360"/>
    </source>
</evidence>
<dbReference type="Proteomes" id="UP000683360">
    <property type="component" value="Unassembled WGS sequence"/>
</dbReference>
<dbReference type="GO" id="GO:0042799">
    <property type="term" value="F:histone H4K20 methyltransferase activity"/>
    <property type="evidence" value="ECO:0007669"/>
    <property type="project" value="TreeGrafter"/>
</dbReference>
<gene>
    <name evidence="2" type="ORF">MEDL_30537</name>
</gene>
<dbReference type="GO" id="GO:0005700">
    <property type="term" value="C:polytene chromosome"/>
    <property type="evidence" value="ECO:0007669"/>
    <property type="project" value="TreeGrafter"/>
</dbReference>
<dbReference type="GO" id="GO:0005634">
    <property type="term" value="C:nucleus"/>
    <property type="evidence" value="ECO:0007669"/>
    <property type="project" value="TreeGrafter"/>
</dbReference>
<dbReference type="Pfam" id="PF25273">
    <property type="entry name" value="DUF7869"/>
    <property type="match status" value="1"/>
</dbReference>
<dbReference type="GO" id="GO:0043516">
    <property type="term" value="P:regulation of DNA damage response, signal transduction by p53 class mediator"/>
    <property type="evidence" value="ECO:0007669"/>
    <property type="project" value="TreeGrafter"/>
</dbReference>
<sequence length="172" mass="19920">MEYPACHMPPEAQYQNSGENAILDSCTKKNGSLPPTLYVQADNCANDNKNNYVFMFLCQLVKAKIFKSIDATNTQGRLGKFVNDAPYRYDKCNTKMKLEYFDDIPRLCLYADRTINTDEEIRHDYGDNEMNLSWREPASENESSTPVTLDFMVDRSKRDETNIKESCYFRSN</sequence>
<name>A0A8S3S4N6_MYTED</name>
<dbReference type="PANTHER" id="PTHR46167">
    <property type="entry name" value="N-LYSINE METHYLTRANSFERASE KMT5A"/>
    <property type="match status" value="1"/>
</dbReference>
<dbReference type="InterPro" id="IPR051760">
    <property type="entry name" value="KMT5A"/>
</dbReference>
<dbReference type="InterPro" id="IPR057191">
    <property type="entry name" value="DUF7869"/>
</dbReference>
<feature type="domain" description="DUF7869" evidence="1">
    <location>
        <begin position="23"/>
        <end position="70"/>
    </location>
</feature>
<dbReference type="Gene3D" id="2.170.270.10">
    <property type="entry name" value="SET domain"/>
    <property type="match status" value="1"/>
</dbReference>
<accession>A0A8S3S4N6</accession>
<comment type="caution">
    <text evidence="2">The sequence shown here is derived from an EMBL/GenBank/DDBJ whole genome shotgun (WGS) entry which is preliminary data.</text>
</comment>
<dbReference type="InterPro" id="IPR046341">
    <property type="entry name" value="SET_dom_sf"/>
</dbReference>
<evidence type="ECO:0000313" key="2">
    <source>
        <dbReference type="EMBL" id="CAG2216812.1"/>
    </source>
</evidence>
<keyword evidence="3" id="KW-1185">Reference proteome</keyword>
<proteinExistence type="predicted"/>
<dbReference type="AlphaFoldDB" id="A0A8S3S4N6"/>
<dbReference type="PANTHER" id="PTHR46167:SF1">
    <property type="entry name" value="N-LYSINE METHYLTRANSFERASE KMT5A"/>
    <property type="match status" value="1"/>
</dbReference>